<dbReference type="Gene3D" id="2.30.30.240">
    <property type="entry name" value="PRC-barrel domain"/>
    <property type="match status" value="1"/>
</dbReference>
<evidence type="ECO:0000259" key="1">
    <source>
        <dbReference type="Pfam" id="PF05239"/>
    </source>
</evidence>
<comment type="caution">
    <text evidence="2">The sequence shown here is derived from an EMBL/GenBank/DDBJ whole genome shotgun (WGS) entry which is preliminary data.</text>
</comment>
<keyword evidence="3" id="KW-1185">Reference proteome</keyword>
<dbReference type="EMBL" id="JACOOQ010000007">
    <property type="protein sequence ID" value="MBC5639965.1"/>
    <property type="molecule type" value="Genomic_DNA"/>
</dbReference>
<proteinExistence type="predicted"/>
<protein>
    <submittedName>
        <fullName evidence="2">PRC-barrel domain-containing protein</fullName>
    </submittedName>
</protein>
<dbReference type="Proteomes" id="UP000662088">
    <property type="component" value="Unassembled WGS sequence"/>
</dbReference>
<dbReference type="Pfam" id="PF05239">
    <property type="entry name" value="PRC"/>
    <property type="match status" value="1"/>
</dbReference>
<name>A0A8I0ADV6_9CLOT</name>
<organism evidence="2 3">
    <name type="scientific">Clostridium lentum</name>
    <dbReference type="NCBI Taxonomy" id="2763037"/>
    <lineage>
        <taxon>Bacteria</taxon>
        <taxon>Bacillati</taxon>
        <taxon>Bacillota</taxon>
        <taxon>Clostridia</taxon>
        <taxon>Eubacteriales</taxon>
        <taxon>Clostridiaceae</taxon>
        <taxon>Clostridium</taxon>
    </lineage>
</organism>
<evidence type="ECO:0000313" key="3">
    <source>
        <dbReference type="Proteomes" id="UP000662088"/>
    </source>
</evidence>
<dbReference type="InterPro" id="IPR011033">
    <property type="entry name" value="PRC_barrel-like_sf"/>
</dbReference>
<dbReference type="SUPFAM" id="SSF50346">
    <property type="entry name" value="PRC-barrel domain"/>
    <property type="match status" value="2"/>
</dbReference>
<dbReference type="AlphaFoldDB" id="A0A8I0ADV6"/>
<feature type="domain" description="PRC-barrel" evidence="1">
    <location>
        <begin position="10"/>
        <end position="61"/>
    </location>
</feature>
<gene>
    <name evidence="2" type="ORF">H8R92_05865</name>
</gene>
<evidence type="ECO:0000313" key="2">
    <source>
        <dbReference type="EMBL" id="MBC5639965.1"/>
    </source>
</evidence>
<dbReference type="InterPro" id="IPR027275">
    <property type="entry name" value="PRC-brl_dom"/>
</dbReference>
<sequence>MIKTRYFNLMKVYDVTGKYLGSVQDIAIDFYSGMVTGVIINSFSINKKKNYIAISDIISLENVIIAKRVSDFSGMRLKEIQAIDIVNEKNVLKGILEDLIIDERNFEIKGIIMCSGIFDRMFRGKEILLIKHCILCESYILYKENEGVVFNTLPHIFRSVDK</sequence>
<reference evidence="2" key="1">
    <citation type="submission" date="2020-08" db="EMBL/GenBank/DDBJ databases">
        <title>Genome public.</title>
        <authorList>
            <person name="Liu C."/>
            <person name="Sun Q."/>
        </authorList>
    </citation>
    <scope>NUCLEOTIDE SEQUENCE</scope>
    <source>
        <strain evidence="2">NSJ-42</strain>
    </source>
</reference>
<accession>A0A8I0ADV6</accession>